<accession>A0A0N4U916</accession>
<dbReference type="Pfam" id="PF00010">
    <property type="entry name" value="HLH"/>
    <property type="match status" value="1"/>
</dbReference>
<dbReference type="EMBL" id="UYYG01001161">
    <property type="protein sequence ID" value="VDN57589.1"/>
    <property type="molecule type" value="Genomic_DNA"/>
</dbReference>
<dbReference type="PROSITE" id="PS50888">
    <property type="entry name" value="BHLH"/>
    <property type="match status" value="1"/>
</dbReference>
<dbReference type="Proteomes" id="UP000038040">
    <property type="component" value="Unplaced"/>
</dbReference>
<evidence type="ECO:0000256" key="2">
    <source>
        <dbReference type="ARBA" id="ARBA00023015"/>
    </source>
</evidence>
<evidence type="ECO:0000256" key="5">
    <source>
        <dbReference type="ARBA" id="ARBA00023242"/>
    </source>
</evidence>
<dbReference type="InterPro" id="IPR036638">
    <property type="entry name" value="HLH_DNA-bd_sf"/>
</dbReference>
<evidence type="ECO:0000313" key="9">
    <source>
        <dbReference type="Proteomes" id="UP000038040"/>
    </source>
</evidence>
<evidence type="ECO:0000256" key="4">
    <source>
        <dbReference type="ARBA" id="ARBA00023163"/>
    </source>
</evidence>
<name>A0A0N4U916_DRAME</name>
<dbReference type="InterPro" id="IPR011598">
    <property type="entry name" value="bHLH_dom"/>
</dbReference>
<reference evidence="8 10" key="2">
    <citation type="submission" date="2018-11" db="EMBL/GenBank/DDBJ databases">
        <authorList>
            <consortium name="Pathogen Informatics"/>
        </authorList>
    </citation>
    <scope>NUCLEOTIDE SEQUENCE [LARGE SCALE GENOMIC DNA]</scope>
</reference>
<keyword evidence="5" id="KW-0539">Nucleus</keyword>
<sequence length="169" mass="18708">MSMIFVNIATNNSNKAGVPPTTIGINSRDPYIDYGMVGGNINNMPLATSSTSLTNIAITRSNPKKRSKSLKLDSDDDSRSNDDREADRRSANNARERIRVKDINMAFKELGKMCAQHLQQGSEKTQTKLGVLHQAVAVITGLEEQVRQRNLNPKAACLKRREEEKLLPG</sequence>
<dbReference type="GO" id="GO:0005634">
    <property type="term" value="C:nucleus"/>
    <property type="evidence" value="ECO:0007669"/>
    <property type="project" value="UniProtKB-SubCell"/>
</dbReference>
<evidence type="ECO:0000256" key="6">
    <source>
        <dbReference type="SAM" id="MobiDB-lite"/>
    </source>
</evidence>
<dbReference type="PANTHER" id="PTHR11793">
    <property type="entry name" value="BASIC HELIX-LOOP-HELIX TRANSCRIPTION FACTOR"/>
    <property type="match status" value="1"/>
</dbReference>
<dbReference type="AlphaFoldDB" id="A0A0N4U916"/>
<feature type="domain" description="BHLH" evidence="7">
    <location>
        <begin position="87"/>
        <end position="142"/>
    </location>
</feature>
<feature type="region of interest" description="Disordered" evidence="6">
    <location>
        <begin position="60"/>
        <end position="95"/>
    </location>
</feature>
<dbReference type="Proteomes" id="UP000274756">
    <property type="component" value="Unassembled WGS sequence"/>
</dbReference>
<comment type="subcellular location">
    <subcellularLocation>
        <location evidence="1">Nucleus</location>
    </subcellularLocation>
</comment>
<dbReference type="GO" id="GO:0000981">
    <property type="term" value="F:DNA-binding transcription factor activity, RNA polymerase II-specific"/>
    <property type="evidence" value="ECO:0007669"/>
    <property type="project" value="TreeGrafter"/>
</dbReference>
<reference evidence="11" key="1">
    <citation type="submission" date="2017-02" db="UniProtKB">
        <authorList>
            <consortium name="WormBaseParasite"/>
        </authorList>
    </citation>
    <scope>IDENTIFICATION</scope>
</reference>
<keyword evidence="10" id="KW-1185">Reference proteome</keyword>
<keyword evidence="4" id="KW-0804">Transcription</keyword>
<dbReference type="STRING" id="318479.A0A0N4U916"/>
<dbReference type="FunFam" id="4.10.280.10:FF:000132">
    <property type="entry name" value="CRE-HLH-2 protein"/>
    <property type="match status" value="1"/>
</dbReference>
<dbReference type="GO" id="GO:0000978">
    <property type="term" value="F:RNA polymerase II cis-regulatory region sequence-specific DNA binding"/>
    <property type="evidence" value="ECO:0007669"/>
    <property type="project" value="TreeGrafter"/>
</dbReference>
<protein>
    <submittedName>
        <fullName evidence="11">BHLH domain-containing protein</fullName>
    </submittedName>
</protein>
<evidence type="ECO:0000313" key="11">
    <source>
        <dbReference type="WBParaSite" id="DME_0000355701-mRNA-1"/>
    </source>
</evidence>
<dbReference type="Gene3D" id="4.10.280.10">
    <property type="entry name" value="Helix-loop-helix DNA-binding domain"/>
    <property type="match status" value="1"/>
</dbReference>
<gene>
    <name evidence="8" type="ORF">DME_LOCUS7562</name>
</gene>
<dbReference type="OrthoDB" id="10034090at2759"/>
<feature type="compositionally biased region" description="Basic and acidic residues" evidence="6">
    <location>
        <begin position="70"/>
        <end position="95"/>
    </location>
</feature>
<dbReference type="SMART" id="SM00353">
    <property type="entry name" value="HLH"/>
    <property type="match status" value="1"/>
</dbReference>
<evidence type="ECO:0000259" key="7">
    <source>
        <dbReference type="PROSITE" id="PS50888"/>
    </source>
</evidence>
<dbReference type="WBParaSite" id="DME_0000355701-mRNA-1">
    <property type="protein sequence ID" value="DME_0000355701-mRNA-1"/>
    <property type="gene ID" value="DME_0000355701"/>
</dbReference>
<evidence type="ECO:0000256" key="1">
    <source>
        <dbReference type="ARBA" id="ARBA00004123"/>
    </source>
</evidence>
<keyword evidence="2" id="KW-0805">Transcription regulation</keyword>
<dbReference type="GO" id="GO:0000785">
    <property type="term" value="C:chromatin"/>
    <property type="evidence" value="ECO:0007669"/>
    <property type="project" value="TreeGrafter"/>
</dbReference>
<dbReference type="GO" id="GO:0005667">
    <property type="term" value="C:transcription regulator complex"/>
    <property type="evidence" value="ECO:0007669"/>
    <property type="project" value="TreeGrafter"/>
</dbReference>
<dbReference type="PANTHER" id="PTHR11793:SF13">
    <property type="entry name" value="PROTEIN DAUGHTERLESS"/>
    <property type="match status" value="1"/>
</dbReference>
<evidence type="ECO:0000313" key="8">
    <source>
        <dbReference type="EMBL" id="VDN57589.1"/>
    </source>
</evidence>
<evidence type="ECO:0000256" key="3">
    <source>
        <dbReference type="ARBA" id="ARBA00023125"/>
    </source>
</evidence>
<organism evidence="9 11">
    <name type="scientific">Dracunculus medinensis</name>
    <name type="common">Guinea worm</name>
    <dbReference type="NCBI Taxonomy" id="318479"/>
    <lineage>
        <taxon>Eukaryota</taxon>
        <taxon>Metazoa</taxon>
        <taxon>Ecdysozoa</taxon>
        <taxon>Nematoda</taxon>
        <taxon>Chromadorea</taxon>
        <taxon>Rhabditida</taxon>
        <taxon>Spirurina</taxon>
        <taxon>Dracunculoidea</taxon>
        <taxon>Dracunculidae</taxon>
        <taxon>Dracunculus</taxon>
    </lineage>
</organism>
<keyword evidence="3" id="KW-0238">DNA-binding</keyword>
<dbReference type="InterPro" id="IPR051098">
    <property type="entry name" value="NeuroDiff_E-box_TFs"/>
</dbReference>
<dbReference type="GO" id="GO:0046983">
    <property type="term" value="F:protein dimerization activity"/>
    <property type="evidence" value="ECO:0007669"/>
    <property type="project" value="InterPro"/>
</dbReference>
<dbReference type="SUPFAM" id="SSF47459">
    <property type="entry name" value="HLH, helix-loop-helix DNA-binding domain"/>
    <property type="match status" value="1"/>
</dbReference>
<proteinExistence type="predicted"/>
<evidence type="ECO:0000313" key="10">
    <source>
        <dbReference type="Proteomes" id="UP000274756"/>
    </source>
</evidence>